<evidence type="ECO:0000313" key="6">
    <source>
        <dbReference type="EMBL" id="MDI6449666.1"/>
    </source>
</evidence>
<organism evidence="6 7">
    <name type="scientific">Anaerobaca lacustris</name>
    <dbReference type="NCBI Taxonomy" id="3044600"/>
    <lineage>
        <taxon>Bacteria</taxon>
        <taxon>Pseudomonadati</taxon>
        <taxon>Planctomycetota</taxon>
        <taxon>Phycisphaerae</taxon>
        <taxon>Sedimentisphaerales</taxon>
        <taxon>Anaerobacaceae</taxon>
        <taxon>Anaerobaca</taxon>
    </lineage>
</organism>
<dbReference type="GO" id="GO:0046872">
    <property type="term" value="F:metal ion binding"/>
    <property type="evidence" value="ECO:0007669"/>
    <property type="project" value="InterPro"/>
</dbReference>
<reference evidence="6" key="1">
    <citation type="submission" date="2023-05" db="EMBL/GenBank/DDBJ databases">
        <title>Anaerotaeda fermentans gen. nov., sp. nov., a novel anaerobic planctomycete of the new family within the order Sedimentisphaerales isolated from Taman Peninsula, Russia.</title>
        <authorList>
            <person name="Khomyakova M.A."/>
            <person name="Merkel A.Y."/>
            <person name="Slobodkin A.I."/>
        </authorList>
    </citation>
    <scope>NUCLEOTIDE SEQUENCE</scope>
    <source>
        <strain evidence="6">M17dextr</strain>
    </source>
</reference>
<keyword evidence="4" id="KW-0067">ATP-binding</keyword>
<dbReference type="GO" id="GO:0008716">
    <property type="term" value="F:D-alanine-D-alanine ligase activity"/>
    <property type="evidence" value="ECO:0007669"/>
    <property type="project" value="InterPro"/>
</dbReference>
<gene>
    <name evidence="6" type="ORF">QJ522_11475</name>
</gene>
<name>A0AAW6U0Q3_9BACT</name>
<dbReference type="InterPro" id="IPR016185">
    <property type="entry name" value="PreATP-grasp_dom_sf"/>
</dbReference>
<protein>
    <submittedName>
        <fullName evidence="6">ATP-grasp domain-containing protein</fullName>
    </submittedName>
</protein>
<keyword evidence="7" id="KW-1185">Reference proteome</keyword>
<evidence type="ECO:0000256" key="4">
    <source>
        <dbReference type="PROSITE-ProRule" id="PRU00409"/>
    </source>
</evidence>
<evidence type="ECO:0000313" key="7">
    <source>
        <dbReference type="Proteomes" id="UP001431776"/>
    </source>
</evidence>
<evidence type="ECO:0000256" key="3">
    <source>
        <dbReference type="ARBA" id="ARBA00023316"/>
    </source>
</evidence>
<dbReference type="InterPro" id="IPR011761">
    <property type="entry name" value="ATP-grasp"/>
</dbReference>
<dbReference type="Proteomes" id="UP001431776">
    <property type="component" value="Unassembled WGS sequence"/>
</dbReference>
<dbReference type="GO" id="GO:0071555">
    <property type="term" value="P:cell wall organization"/>
    <property type="evidence" value="ECO:0007669"/>
    <property type="project" value="UniProtKB-KW"/>
</dbReference>
<evidence type="ECO:0000256" key="2">
    <source>
        <dbReference type="ARBA" id="ARBA00022598"/>
    </source>
</evidence>
<dbReference type="SUPFAM" id="SSF56059">
    <property type="entry name" value="Glutathione synthetase ATP-binding domain-like"/>
    <property type="match status" value="1"/>
</dbReference>
<dbReference type="RefSeq" id="WP_349245074.1">
    <property type="nucleotide sequence ID" value="NZ_JASCXX010000012.1"/>
</dbReference>
<keyword evidence="3" id="KW-0961">Cell wall biogenesis/degradation</keyword>
<sequence length="335" mass="38251">MRRRLHITVLVDPATIPLDDPEFRDVSDKPITEYHVCDALRNLGHRVTVTGAEYDIASVAHTLTEQEPDLVFNLTEQFCGDRRMDKNIAALLELLDIPFTGAGAMGLLLARDKTLCKQILRLHKIRVPNFVSLPHHRQVRVPKNLPYPMVVKPTFEDSSEGISNASLVYGAEALAERAAFIHERWKQPVIAEQYIAGRELYVSVIGNQRLTVLPPRECFFNDEGDQGPVMLTYRCKWDRQYREKWKIEFGFADLSPSLSQAVERVSKRAYRALHLQDYGRIDLRLTPDEKLIVLEANPNPDIAYGEEVAEAADKAGIDYESLIDRIIRLALRRYT</sequence>
<dbReference type="SUPFAM" id="SSF52440">
    <property type="entry name" value="PreATP-grasp domain"/>
    <property type="match status" value="1"/>
</dbReference>
<keyword evidence="4" id="KW-0547">Nucleotide-binding</keyword>
<accession>A0AAW6U0Q3</accession>
<dbReference type="InterPro" id="IPR011095">
    <property type="entry name" value="Dala_Dala_lig_C"/>
</dbReference>
<dbReference type="InterPro" id="IPR013815">
    <property type="entry name" value="ATP_grasp_subdomain_1"/>
</dbReference>
<proteinExistence type="inferred from homology"/>
<dbReference type="Pfam" id="PF07478">
    <property type="entry name" value="Dala_Dala_lig_C"/>
    <property type="match status" value="1"/>
</dbReference>
<dbReference type="PROSITE" id="PS50975">
    <property type="entry name" value="ATP_GRASP"/>
    <property type="match status" value="1"/>
</dbReference>
<feature type="domain" description="ATP-grasp" evidence="5">
    <location>
        <begin position="117"/>
        <end position="328"/>
    </location>
</feature>
<keyword evidence="2" id="KW-0436">Ligase</keyword>
<dbReference type="Gene3D" id="3.30.1490.20">
    <property type="entry name" value="ATP-grasp fold, A domain"/>
    <property type="match status" value="1"/>
</dbReference>
<dbReference type="Gene3D" id="3.40.50.20">
    <property type="match status" value="1"/>
</dbReference>
<dbReference type="EMBL" id="JASCXX010000012">
    <property type="protein sequence ID" value="MDI6449666.1"/>
    <property type="molecule type" value="Genomic_DNA"/>
</dbReference>
<dbReference type="PANTHER" id="PTHR23132:SF26">
    <property type="entry name" value="BLR7451 PROTEIN"/>
    <property type="match status" value="1"/>
</dbReference>
<evidence type="ECO:0000256" key="1">
    <source>
        <dbReference type="ARBA" id="ARBA00010871"/>
    </source>
</evidence>
<dbReference type="AlphaFoldDB" id="A0AAW6U0Q3"/>
<dbReference type="GO" id="GO:0005524">
    <property type="term" value="F:ATP binding"/>
    <property type="evidence" value="ECO:0007669"/>
    <property type="project" value="UniProtKB-UniRule"/>
</dbReference>
<comment type="similarity">
    <text evidence="1">Belongs to the D-alanine--D-alanine ligase family.</text>
</comment>
<comment type="caution">
    <text evidence="6">The sequence shown here is derived from an EMBL/GenBank/DDBJ whole genome shotgun (WGS) entry which is preliminary data.</text>
</comment>
<dbReference type="Gene3D" id="3.30.470.20">
    <property type="entry name" value="ATP-grasp fold, B domain"/>
    <property type="match status" value="1"/>
</dbReference>
<evidence type="ECO:0000259" key="5">
    <source>
        <dbReference type="PROSITE" id="PS50975"/>
    </source>
</evidence>
<dbReference type="PANTHER" id="PTHR23132">
    <property type="entry name" value="D-ALANINE--D-ALANINE LIGASE"/>
    <property type="match status" value="1"/>
</dbReference>